<dbReference type="SMART" id="SM00347">
    <property type="entry name" value="HTH_MARR"/>
    <property type="match status" value="1"/>
</dbReference>
<evidence type="ECO:0000313" key="3">
    <source>
        <dbReference type="Proteomes" id="UP000242957"/>
    </source>
</evidence>
<keyword evidence="3" id="KW-1185">Reference proteome</keyword>
<proteinExistence type="predicted"/>
<dbReference type="GO" id="GO:0006950">
    <property type="term" value="P:response to stress"/>
    <property type="evidence" value="ECO:0007669"/>
    <property type="project" value="TreeGrafter"/>
</dbReference>
<name>A0A1H0ILM5_9PSED</name>
<protein>
    <submittedName>
        <fullName evidence="2">MarR family transcriptional regulator, repressor of the mexAB-oprM multidrug resistance operon</fullName>
    </submittedName>
</protein>
<evidence type="ECO:0000313" key="2">
    <source>
        <dbReference type="EMBL" id="SDO32379.1"/>
    </source>
</evidence>
<dbReference type="RefSeq" id="WP_084312919.1">
    <property type="nucleotide sequence ID" value="NZ_FNIJ01000010.1"/>
</dbReference>
<dbReference type="Pfam" id="PF01047">
    <property type="entry name" value="MarR"/>
    <property type="match status" value="1"/>
</dbReference>
<dbReference type="Gene3D" id="1.10.10.10">
    <property type="entry name" value="Winged helix-like DNA-binding domain superfamily/Winged helix DNA-binding domain"/>
    <property type="match status" value="1"/>
</dbReference>
<organism evidence="2 3">
    <name type="scientific">Pseudomonas jinjuensis</name>
    <dbReference type="NCBI Taxonomy" id="198616"/>
    <lineage>
        <taxon>Bacteria</taxon>
        <taxon>Pseudomonadati</taxon>
        <taxon>Pseudomonadota</taxon>
        <taxon>Gammaproteobacteria</taxon>
        <taxon>Pseudomonadales</taxon>
        <taxon>Pseudomonadaceae</taxon>
        <taxon>Pseudomonas</taxon>
    </lineage>
</organism>
<dbReference type="STRING" id="198616.SAMN05216193_11053"/>
<dbReference type="OrthoDB" id="6196575at2"/>
<feature type="domain" description="HTH marR-type" evidence="1">
    <location>
        <begin position="6"/>
        <end position="140"/>
    </location>
</feature>
<dbReference type="AlphaFoldDB" id="A0A1H0ILM5"/>
<gene>
    <name evidence="2" type="ORF">SAMN05216193_11053</name>
</gene>
<dbReference type="InterPro" id="IPR036388">
    <property type="entry name" value="WH-like_DNA-bd_sf"/>
</dbReference>
<dbReference type="SUPFAM" id="SSF46785">
    <property type="entry name" value="Winged helix' DNA-binding domain"/>
    <property type="match status" value="1"/>
</dbReference>
<dbReference type="PRINTS" id="PR00598">
    <property type="entry name" value="HTHMARR"/>
</dbReference>
<dbReference type="PANTHER" id="PTHR33164:SF43">
    <property type="entry name" value="HTH-TYPE TRANSCRIPTIONAL REPRESSOR YETL"/>
    <property type="match status" value="1"/>
</dbReference>
<accession>A0A1H0ILM5</accession>
<dbReference type="Proteomes" id="UP000242957">
    <property type="component" value="Unassembled WGS sequence"/>
</dbReference>
<dbReference type="InterPro" id="IPR039422">
    <property type="entry name" value="MarR/SlyA-like"/>
</dbReference>
<dbReference type="PANTHER" id="PTHR33164">
    <property type="entry name" value="TRANSCRIPTIONAL REGULATOR, MARR FAMILY"/>
    <property type="match status" value="1"/>
</dbReference>
<sequence length="147" mass="16628">MTNPVNPDLPKTLLEVFEQLRAHLQIGLCEQGLELTPPDVCLLELIGSDAGLSLQDVGRQMSRDKALITRKIREMEARGLVRRERNPHDARSFRLFLTEAGEQVDRQARNIQARSHRSLFGGLDSDEQATLARLLRQCLERQATVDS</sequence>
<dbReference type="EMBL" id="FNIJ01000010">
    <property type="protein sequence ID" value="SDO32379.1"/>
    <property type="molecule type" value="Genomic_DNA"/>
</dbReference>
<evidence type="ECO:0000259" key="1">
    <source>
        <dbReference type="PROSITE" id="PS50995"/>
    </source>
</evidence>
<dbReference type="PROSITE" id="PS50995">
    <property type="entry name" value="HTH_MARR_2"/>
    <property type="match status" value="1"/>
</dbReference>
<reference evidence="3" key="1">
    <citation type="submission" date="2016-10" db="EMBL/GenBank/DDBJ databases">
        <authorList>
            <person name="Varghese N."/>
            <person name="Submissions S."/>
        </authorList>
    </citation>
    <scope>NUCLEOTIDE SEQUENCE [LARGE SCALE GENOMIC DNA]</scope>
    <source>
        <strain evidence="3">JCM 21621</strain>
    </source>
</reference>
<dbReference type="InterPro" id="IPR036390">
    <property type="entry name" value="WH_DNA-bd_sf"/>
</dbReference>
<dbReference type="InterPro" id="IPR000835">
    <property type="entry name" value="HTH_MarR-typ"/>
</dbReference>
<dbReference type="GO" id="GO:0003700">
    <property type="term" value="F:DNA-binding transcription factor activity"/>
    <property type="evidence" value="ECO:0007669"/>
    <property type="project" value="InterPro"/>
</dbReference>